<dbReference type="Proteomes" id="UP000292423">
    <property type="component" value="Unassembled WGS sequence"/>
</dbReference>
<dbReference type="OrthoDB" id="9782215at2"/>
<dbReference type="SUPFAM" id="SSF53474">
    <property type="entry name" value="alpha/beta-Hydrolases"/>
    <property type="match status" value="1"/>
</dbReference>
<comment type="caution">
    <text evidence="2">The sequence shown here is derived from an EMBL/GenBank/DDBJ whole genome shotgun (WGS) entry which is preliminary data.</text>
</comment>
<keyword evidence="3" id="KW-1185">Reference proteome</keyword>
<feature type="domain" description="Dienelactone hydrolase" evidence="1">
    <location>
        <begin position="26"/>
        <end position="147"/>
    </location>
</feature>
<keyword evidence="2" id="KW-0378">Hydrolase</keyword>
<protein>
    <submittedName>
        <fullName evidence="2">Dienelactone hydrolase</fullName>
    </submittedName>
</protein>
<evidence type="ECO:0000259" key="1">
    <source>
        <dbReference type="Pfam" id="PF01738"/>
    </source>
</evidence>
<proteinExistence type="predicted"/>
<evidence type="ECO:0000313" key="2">
    <source>
        <dbReference type="EMBL" id="RZU38105.1"/>
    </source>
</evidence>
<accession>A0A4Q7YN95</accession>
<evidence type="ECO:0000313" key="3">
    <source>
        <dbReference type="Proteomes" id="UP000292423"/>
    </source>
</evidence>
<organism evidence="2 3">
    <name type="scientific">Fluviicoccus keumensis</name>
    <dbReference type="NCBI Taxonomy" id="1435465"/>
    <lineage>
        <taxon>Bacteria</taxon>
        <taxon>Pseudomonadati</taxon>
        <taxon>Pseudomonadota</taxon>
        <taxon>Gammaproteobacteria</taxon>
        <taxon>Moraxellales</taxon>
        <taxon>Moraxellaceae</taxon>
        <taxon>Fluviicoccus</taxon>
    </lineage>
</organism>
<dbReference type="Gene3D" id="3.40.50.1820">
    <property type="entry name" value="alpha/beta hydrolase"/>
    <property type="match status" value="1"/>
</dbReference>
<dbReference type="Pfam" id="PF01738">
    <property type="entry name" value="DLH"/>
    <property type="match status" value="1"/>
</dbReference>
<reference evidence="2 3" key="1">
    <citation type="submission" date="2019-02" db="EMBL/GenBank/DDBJ databases">
        <title>Genomic Encyclopedia of Type Strains, Phase IV (KMG-IV): sequencing the most valuable type-strain genomes for metagenomic binning, comparative biology and taxonomic classification.</title>
        <authorList>
            <person name="Goeker M."/>
        </authorList>
    </citation>
    <scope>NUCLEOTIDE SEQUENCE [LARGE SCALE GENOMIC DNA]</scope>
    <source>
        <strain evidence="2 3">DSM 105135</strain>
    </source>
</reference>
<dbReference type="GO" id="GO:0016787">
    <property type="term" value="F:hydrolase activity"/>
    <property type="evidence" value="ECO:0007669"/>
    <property type="project" value="UniProtKB-KW"/>
</dbReference>
<name>A0A4Q7YN95_9GAMM</name>
<dbReference type="InterPro" id="IPR051049">
    <property type="entry name" value="Dienelactone_hydrolase-like"/>
</dbReference>
<dbReference type="AlphaFoldDB" id="A0A4Q7YN95"/>
<dbReference type="RefSeq" id="WP_130414649.1">
    <property type="nucleotide sequence ID" value="NZ_SHKX01000014.1"/>
</dbReference>
<dbReference type="PANTHER" id="PTHR46623:SF6">
    <property type="entry name" value="ALPHA_BETA-HYDROLASES SUPERFAMILY PROTEIN"/>
    <property type="match status" value="1"/>
</dbReference>
<dbReference type="InterPro" id="IPR029058">
    <property type="entry name" value="AB_hydrolase_fold"/>
</dbReference>
<sequence length="261" mass="28337">MALPGFEEESFNYLGQEWPLYVKGAGPAVVIMHEVPGIYPEVAEFAKKVAEAGFTVFMPSLFGTPGKPFSATYAATQIARACIRREFAAFEANSSGPIADMLRSLCRHAHERCGGPGVGALGMCFTGNFALALAVEPCVLAPVLSQPSLPIGATAEARAGLHVSPAELETVKIRVQQEDLKVLGLRFTHDMMCPKAKFERLHEELGEGFQGIEINSEPFNPHGLPLSAHSVLTRHLVDREGHPTRQALDTVLAFFRERLKA</sequence>
<gene>
    <name evidence="2" type="ORF">EV700_2682</name>
</gene>
<dbReference type="InterPro" id="IPR002925">
    <property type="entry name" value="Dienelactn_hydro"/>
</dbReference>
<dbReference type="PANTHER" id="PTHR46623">
    <property type="entry name" value="CARBOXYMETHYLENEBUTENOLIDASE-RELATED"/>
    <property type="match status" value="1"/>
</dbReference>
<dbReference type="EMBL" id="SHKX01000014">
    <property type="protein sequence ID" value="RZU38105.1"/>
    <property type="molecule type" value="Genomic_DNA"/>
</dbReference>